<dbReference type="EMBL" id="JAFLCK010000001">
    <property type="protein sequence ID" value="MBN8659025.1"/>
    <property type="molecule type" value="Genomic_DNA"/>
</dbReference>
<dbReference type="InterPro" id="IPR010610">
    <property type="entry name" value="EryCIII-like_C"/>
</dbReference>
<evidence type="ECO:0000259" key="1">
    <source>
        <dbReference type="Pfam" id="PF06722"/>
    </source>
</evidence>
<dbReference type="GO" id="GO:0017000">
    <property type="term" value="P:antibiotic biosynthetic process"/>
    <property type="evidence" value="ECO:0007669"/>
    <property type="project" value="UniProtKB-ARBA"/>
</dbReference>
<dbReference type="GO" id="GO:0008194">
    <property type="term" value="F:UDP-glycosyltransferase activity"/>
    <property type="evidence" value="ECO:0007669"/>
    <property type="project" value="InterPro"/>
</dbReference>
<dbReference type="Pfam" id="PF06722">
    <property type="entry name" value="EryCIII-like_C"/>
    <property type="match status" value="1"/>
</dbReference>
<dbReference type="Proteomes" id="UP000664277">
    <property type="component" value="Unassembled WGS sequence"/>
</dbReference>
<feature type="domain" description="Erythromycin biosynthesis protein CIII-like C-terminal" evidence="1">
    <location>
        <begin position="289"/>
        <end position="400"/>
    </location>
</feature>
<dbReference type="GO" id="GO:0016758">
    <property type="term" value="F:hexosyltransferase activity"/>
    <property type="evidence" value="ECO:0007669"/>
    <property type="project" value="UniProtKB-ARBA"/>
</dbReference>
<dbReference type="InterPro" id="IPR050426">
    <property type="entry name" value="Glycosyltransferase_28"/>
</dbReference>
<comment type="caution">
    <text evidence="2">The sequence shown here is derived from an EMBL/GenBank/DDBJ whole genome shotgun (WGS) entry which is preliminary data.</text>
</comment>
<reference evidence="2" key="1">
    <citation type="submission" date="2021-02" db="EMBL/GenBank/DDBJ databases">
        <title>Genome-Resolved Metagenomics of a Microbial Community Performing Photosynthetic Biological Nutrient Removal.</title>
        <authorList>
            <person name="Mcdaniel E.A."/>
        </authorList>
    </citation>
    <scope>NUCLEOTIDE SEQUENCE</scope>
    <source>
        <strain evidence="2">UWPOB_OBS1</strain>
    </source>
</reference>
<dbReference type="InterPro" id="IPR002213">
    <property type="entry name" value="UDP_glucos_trans"/>
</dbReference>
<gene>
    <name evidence="2" type="ORF">J0M35_01580</name>
</gene>
<evidence type="ECO:0000313" key="3">
    <source>
        <dbReference type="Proteomes" id="UP000664277"/>
    </source>
</evidence>
<dbReference type="SUPFAM" id="SSF53756">
    <property type="entry name" value="UDP-Glycosyltransferase/glycogen phosphorylase"/>
    <property type="match status" value="1"/>
</dbReference>
<evidence type="ECO:0000313" key="2">
    <source>
        <dbReference type="EMBL" id="MBN8659025.1"/>
    </source>
</evidence>
<dbReference type="Gene3D" id="3.40.50.2000">
    <property type="entry name" value="Glycogen Phosphorylase B"/>
    <property type="match status" value="2"/>
</dbReference>
<accession>A0A8J7PFI5</accession>
<proteinExistence type="predicted"/>
<sequence>MRVLILALGSDGDINPMVEIARAIKARGHDVGFVANEFFAAKVAAHGLDFIEMGDRASFEAVAADPALWQPRKAFATVWKNLYKYLPGSVEALEKLVVPGKTVMVGTTLAIAGRILQEKAASAKLQSVPLSTVHLSPCCLVSRFEPPTGPDFEIPSACPQIFKDLYFNLVDRFLLDGNCRADLNSYRRSLGLAPVKQVFSRWLHSPDQVLCAFPEWFAAPQADWPSSLRYVGFPLYNRSGVESLSAATESFIASGEAPLVFTAGSAMAHSHSYFALALAAVKQLNRRAIFVSRYRECLPPLPDFVHHAEYEPFDLLFRRAAFVSHHGGIGTSAQALNAAVPQLVAPFAHDQFDNAFRLKKLGVAQSVKADAFSESRSQTFTEQCKILLADSYKDKAKEAARLMQDQSDAAARAALYVEELERLL</sequence>
<dbReference type="AlphaFoldDB" id="A0A8J7PFI5"/>
<organism evidence="2 3">
    <name type="scientific">Candidatus Obscuribacter phosphatis</name>
    <dbReference type="NCBI Taxonomy" id="1906157"/>
    <lineage>
        <taxon>Bacteria</taxon>
        <taxon>Bacillati</taxon>
        <taxon>Candidatus Melainabacteria</taxon>
        <taxon>Candidatus Obscuribacterales</taxon>
        <taxon>Candidatus Obscuribacteraceae</taxon>
        <taxon>Candidatus Obscuribacter</taxon>
    </lineage>
</organism>
<dbReference type="PANTHER" id="PTHR48050">
    <property type="entry name" value="STEROL 3-BETA-GLUCOSYLTRANSFERASE"/>
    <property type="match status" value="1"/>
</dbReference>
<dbReference type="PANTHER" id="PTHR48050:SF13">
    <property type="entry name" value="STEROL 3-BETA-GLUCOSYLTRANSFERASE UGT80A2"/>
    <property type="match status" value="1"/>
</dbReference>
<protein>
    <recommendedName>
        <fullName evidence="1">Erythromycin biosynthesis protein CIII-like C-terminal domain-containing protein</fullName>
    </recommendedName>
</protein>
<dbReference type="CDD" id="cd03784">
    <property type="entry name" value="GT1_Gtf-like"/>
    <property type="match status" value="1"/>
</dbReference>
<name>A0A8J7PFI5_9BACT</name>